<accession>A0A379GAM5</accession>
<dbReference type="GO" id="GO:0005737">
    <property type="term" value="C:cytoplasm"/>
    <property type="evidence" value="ECO:0007669"/>
    <property type="project" value="InterPro"/>
</dbReference>
<feature type="domain" description="Teneurin-like YD-shell" evidence="6">
    <location>
        <begin position="1235"/>
        <end position="1393"/>
    </location>
</feature>
<reference evidence="7 8" key="1">
    <citation type="submission" date="2018-06" db="EMBL/GenBank/DDBJ databases">
        <authorList>
            <consortium name="Pathogen Informatics"/>
            <person name="Doyle S."/>
        </authorList>
    </citation>
    <scope>NUCLEOTIDE SEQUENCE [LARGE SCALE GENOMIC DNA]</scope>
    <source>
        <strain evidence="7 8">NCTC13043</strain>
    </source>
</reference>
<dbReference type="PANTHER" id="PTHR32305">
    <property type="match status" value="1"/>
</dbReference>
<evidence type="ECO:0000313" key="8">
    <source>
        <dbReference type="Proteomes" id="UP000254235"/>
    </source>
</evidence>
<keyword evidence="5" id="KW-0843">Virulence</keyword>
<dbReference type="PANTHER" id="PTHR32305:SF15">
    <property type="entry name" value="PROTEIN RHSA-RELATED"/>
    <property type="match status" value="1"/>
</dbReference>
<dbReference type="InterPro" id="IPR050708">
    <property type="entry name" value="T6SS_VgrG/RHS"/>
</dbReference>
<organism evidence="7 8">
    <name type="scientific">Prevotella pallens</name>
    <dbReference type="NCBI Taxonomy" id="60133"/>
    <lineage>
        <taxon>Bacteria</taxon>
        <taxon>Pseudomonadati</taxon>
        <taxon>Bacteroidota</taxon>
        <taxon>Bacteroidia</taxon>
        <taxon>Bacteroidales</taxon>
        <taxon>Prevotellaceae</taxon>
        <taxon>Prevotella</taxon>
    </lineage>
</organism>
<proteinExistence type="predicted"/>
<dbReference type="SUPFAM" id="SSF69318">
    <property type="entry name" value="Integrin alpha N-terminal domain"/>
    <property type="match status" value="1"/>
</dbReference>
<gene>
    <name evidence="7" type="primary">wapA_3</name>
    <name evidence="7" type="ORF">NCTC13043_02527</name>
</gene>
<dbReference type="NCBIfam" id="TIGR01643">
    <property type="entry name" value="YD_repeat_2x"/>
    <property type="match status" value="2"/>
</dbReference>
<evidence type="ECO:0000256" key="5">
    <source>
        <dbReference type="ARBA" id="ARBA00023026"/>
    </source>
</evidence>
<dbReference type="GeneID" id="78572120"/>
<dbReference type="Gene3D" id="2.180.10.10">
    <property type="entry name" value="RHS repeat-associated core"/>
    <property type="match status" value="2"/>
</dbReference>
<dbReference type="Pfam" id="PF25023">
    <property type="entry name" value="TEN_YD-shell"/>
    <property type="match status" value="2"/>
</dbReference>
<dbReference type="GO" id="GO:0005576">
    <property type="term" value="C:extracellular region"/>
    <property type="evidence" value="ECO:0007669"/>
    <property type="project" value="UniProtKB-SubCell"/>
</dbReference>
<dbReference type="Pfam" id="PF13517">
    <property type="entry name" value="FG-GAP_3"/>
    <property type="match status" value="1"/>
</dbReference>
<dbReference type="EMBL" id="UGTP01000005">
    <property type="protein sequence ID" value="SUC38027.1"/>
    <property type="molecule type" value="Genomic_DNA"/>
</dbReference>
<dbReference type="Pfam" id="PF03534">
    <property type="entry name" value="SpvB"/>
    <property type="match status" value="1"/>
</dbReference>
<evidence type="ECO:0000256" key="1">
    <source>
        <dbReference type="ARBA" id="ARBA00004613"/>
    </source>
</evidence>
<name>A0A379GAM5_9BACT</name>
<dbReference type="NCBIfam" id="TIGR03696">
    <property type="entry name" value="Rhs_assc_core"/>
    <property type="match status" value="1"/>
</dbReference>
<dbReference type="Proteomes" id="UP000254235">
    <property type="component" value="Unassembled WGS sequence"/>
</dbReference>
<dbReference type="Pfam" id="PF05593">
    <property type="entry name" value="RHS_repeat"/>
    <property type="match status" value="1"/>
</dbReference>
<keyword evidence="2" id="KW-0964">Secreted</keyword>
<dbReference type="InterPro" id="IPR003284">
    <property type="entry name" value="Sal_SpvB"/>
</dbReference>
<comment type="subcellular location">
    <subcellularLocation>
        <location evidence="1">Secreted</location>
    </subcellularLocation>
</comment>
<protein>
    <submittedName>
        <fullName evidence="7">Cell wall-associated polypeptide CWBP200</fullName>
    </submittedName>
</protein>
<dbReference type="InterPro" id="IPR028994">
    <property type="entry name" value="Integrin_alpha_N"/>
</dbReference>
<dbReference type="InterPro" id="IPR006530">
    <property type="entry name" value="YD"/>
</dbReference>
<dbReference type="InterPro" id="IPR022385">
    <property type="entry name" value="Rhs_assc_core"/>
</dbReference>
<dbReference type="InterPro" id="IPR056823">
    <property type="entry name" value="TEN-like_YD-shell"/>
</dbReference>
<keyword evidence="4" id="KW-0677">Repeat</keyword>
<dbReference type="RefSeq" id="WP_115084329.1">
    <property type="nucleotide sequence ID" value="NZ_UGTP01000005.1"/>
</dbReference>
<evidence type="ECO:0000259" key="6">
    <source>
        <dbReference type="Pfam" id="PF25023"/>
    </source>
</evidence>
<evidence type="ECO:0000256" key="4">
    <source>
        <dbReference type="ARBA" id="ARBA00022737"/>
    </source>
</evidence>
<keyword evidence="3" id="KW-0732">Signal</keyword>
<feature type="domain" description="Teneurin-like YD-shell" evidence="6">
    <location>
        <begin position="1644"/>
        <end position="1756"/>
    </location>
</feature>
<dbReference type="InterPro" id="IPR013517">
    <property type="entry name" value="FG-GAP"/>
</dbReference>
<sequence length="2020" mass="228347">MRKIYLVFAFLCIQKVCIHAQNEQERFVNWNDEQYSMYEDSIYKALYAPVIAYKEETPALTVNKSLRKSRSKMPVNIVGLSNVPNTKSIDTSKGVGEIPIKSGISQTGARTYEVPISVCKGMNGHQPTLSLSYNSQQGNSVMGMGWNIGGLSKIVRTAHSIHYDGKTQGPSMNMQDAFVLDGIRLIKTNTISNYQLYESEQGNIKAKGYWTDNDVKYFEVFYPNGAKGVYGFQSNSQKVVSYPLTSLTDYNGNVISYSYNLSNNHYVISKISYNNSSVEFKYKTSRQDPITMYCGGIKIYENSLLDEITIRLGGNTICTYSFSYSVVNSHSFLTKINYSSGNSSYNPLEFYYGQGPVSTTFEKDTTQLMEWYNSSDPNMIKVIKGKFDYFNGQDGLIALPNKNPYWKHYRHSTMFRHSQNRFDNYYKGDEKIFLYTTLDEGWSLPMPNLLTEKGFIDILCADIEGKQQEDVIKINNIVENNNDKVTFSVYRTHFAGMGKLYTRTYDFPTVYKDADGARSIQPKYYYTGDFNGDGKIEVIAMSVHRPFGDTTKPSKCYVFDLQNNEVLFQSHVLDFNVDFVGIQQSDATAAANNTDKLVMLDYDGDGKTDLCHINEKGTTIYTFDVNGPTWSVRKIATYSSLTKANLANRELLTGEFNGDGLMDLLVSPDNSTNGGSTWDVYYSMGNGSFDKVSVAGTYNTKGNSKFLTQDINNDGITDVIKYNTNGFYTYLSNDKVFGGNTIYTSFSNPSSVIVPTNLNSNNSFTQLISLKEGKAVKHHFSRDDNKSSKLTGVINSLGQIEKTYYHSLDDKAVYYRTGTRVFQHGYGAIFPYVNIKEPLLVAASSETYLNNELLDYNAYSYVNAVVHKQGLGFRGFEQIRTVNSRHQSFTQTYAPYNYCVLVGEETPTSKNIYGYSTSMLPNKTTKIRLMHKEENNKLTGINCSTDYTYDEYGYPLSETVKYSDNITVKTECVYNASTDLTELYMLGVLKDKTTTTTSNGTSLVDRTFVPVWGNNRPIVKVHSINNKQAKQDNFSYDNCGNITSVSTRLYSDNNVQKTLYTYDTYGRIIQTTSPLGLVTKHSYDALGRVLSTTDFRGGITKFTYDEFGREIGVVYPDNTTKTTSYSWYIDGNSKYAITVSGTTLPTTVTICDAFGRDVWNQVKQFNNTTVSTRKVYDKYGNLTKQSLPYTGNTPSLWNNYSYDNYDRLVSVTEASGRMTSYQYSQNSVTTEEDNIARTKTYNSLGQLVTATDPAGTISYSLHADGQPMEIVAPGNVVTTFAYDDYRRRISLTDPSLGTSEYEYDTRGNLIKDTNANGQSTINEYDPYNRLVKKNTPEFTTSYTYNSRNELINVVSDNGTSSSYTYDNYGRIVSSRENVQDGKWLQKDLVYSAGKPSSIKYTSQTGVLVKENFEYANSYLVNVKLDDGTLVYKLTKENSFGKPTEVITGGVTRKYGYDNFGMPTYFQASNATGSIQNISLSFDKDTRNLLSRKDATRNLEETFSYDNLNRLNGYGEEIVEYDNKGNITKKSDIGTYNYSLASKPYAVTGLSVNSTVSTSSQDVTYNSFFRPSSISEDGYLAKFFYKSEYDRTKMSLSKNGLLQSTKYYIAGNYELEETTSGTVERMYLNGDYYSSPVVYIKNNGQAGVLYNIIRDHLGSITHITTINGEVIQELSYDAWGRLRKPNIYALYEKGKEPSLFLGRGFTGHEHLIQFSLINMNARLYDSELGRFLSPDPYLQMPDISQNFNRYSYCINNPLRYTDKSGKFFLFTILNAAKDFIVNSFVKVWSQGFKAWTNSSNWHSTTMAFKIESGIFKGNFKQIASRLTWEAPQTFLGELIGNVQNTFYGVSSVSNYGGATAVEFYSDQWGAFTLGSYINGQRGLHADPSNRLFQHEYGHYLQSQSMGLFYLQRVALPSMFDAWTNKSHSYHAAEQDANIRAYKYFSKHVRDFNVCDDRGRLLSTEWNSTYNPILGYDWHYGINSDKNQKALSAGRLSLGWADYVFGPSFLIPGIIDIFQLKQ</sequence>
<evidence type="ECO:0000256" key="2">
    <source>
        <dbReference type="ARBA" id="ARBA00022525"/>
    </source>
</evidence>
<evidence type="ECO:0000313" key="7">
    <source>
        <dbReference type="EMBL" id="SUC38027.1"/>
    </source>
</evidence>
<evidence type="ECO:0000256" key="3">
    <source>
        <dbReference type="ARBA" id="ARBA00022729"/>
    </source>
</evidence>
<dbReference type="OrthoDB" id="6225685at2"/>
<dbReference type="InterPro" id="IPR031325">
    <property type="entry name" value="RHS_repeat"/>
</dbReference>